<comment type="caution">
    <text evidence="8">The sequence shown here is derived from an EMBL/GenBank/DDBJ whole genome shotgun (WGS) entry which is preliminary data.</text>
</comment>
<keyword evidence="6" id="KW-0238">DNA-binding</keyword>
<dbReference type="FunFam" id="3.40.50.300:FF:000309">
    <property type="entry name" value="ABC transporter ATP-binding protein"/>
    <property type="match status" value="1"/>
</dbReference>
<reference evidence="8" key="1">
    <citation type="submission" date="2021-02" db="EMBL/GenBank/DDBJ databases">
        <title>Genome sequence of Rhodospirillales sp. strain TMPK1 isolated from soil.</title>
        <authorList>
            <person name="Nakai R."/>
            <person name="Kusada H."/>
            <person name="Tamaki H."/>
        </authorList>
    </citation>
    <scope>NUCLEOTIDE SEQUENCE</scope>
    <source>
        <strain evidence="8">TMPK1</strain>
    </source>
</reference>
<keyword evidence="6" id="KW-0175">Coiled coil</keyword>
<dbReference type="CDD" id="cd03221">
    <property type="entry name" value="ABCF_EF-3"/>
    <property type="match status" value="2"/>
</dbReference>
<dbReference type="Gene3D" id="3.40.50.300">
    <property type="entry name" value="P-loop containing nucleotide triphosphate hydrolases"/>
    <property type="match status" value="2"/>
</dbReference>
<evidence type="ECO:0000313" key="8">
    <source>
        <dbReference type="EMBL" id="GIL38088.1"/>
    </source>
</evidence>
<dbReference type="InterPro" id="IPR003439">
    <property type="entry name" value="ABC_transporter-like_ATP-bd"/>
</dbReference>
<evidence type="ECO:0000256" key="2">
    <source>
        <dbReference type="ARBA" id="ARBA00022741"/>
    </source>
</evidence>
<feature type="domain" description="ABC transporter" evidence="7">
    <location>
        <begin position="5"/>
        <end position="217"/>
    </location>
</feature>
<feature type="domain" description="ABC transporter" evidence="7">
    <location>
        <begin position="284"/>
        <end position="503"/>
    </location>
</feature>
<keyword evidence="9" id="KW-1185">Reference proteome</keyword>
<evidence type="ECO:0000256" key="3">
    <source>
        <dbReference type="ARBA" id="ARBA00022840"/>
    </source>
</evidence>
<evidence type="ECO:0000259" key="7">
    <source>
        <dbReference type="PROSITE" id="PS50893"/>
    </source>
</evidence>
<dbReference type="PROSITE" id="PS50893">
    <property type="entry name" value="ABC_TRANSPORTER_2"/>
    <property type="match status" value="2"/>
</dbReference>
<dbReference type="GO" id="GO:0006281">
    <property type="term" value="P:DNA repair"/>
    <property type="evidence" value="ECO:0007669"/>
    <property type="project" value="UniProtKB-KW"/>
</dbReference>
<dbReference type="GO" id="GO:0043022">
    <property type="term" value="F:ribosome binding"/>
    <property type="evidence" value="ECO:0007669"/>
    <property type="project" value="UniProtKB-UniRule"/>
</dbReference>
<keyword evidence="6" id="KW-0234">DNA repair</keyword>
<dbReference type="Pfam" id="PF16326">
    <property type="entry name" value="ABC_tran_CTD"/>
    <property type="match status" value="1"/>
</dbReference>
<dbReference type="InterPro" id="IPR050611">
    <property type="entry name" value="ABCF"/>
</dbReference>
<dbReference type="PANTHER" id="PTHR19211:SF69">
    <property type="entry name" value="ATP-BINDING PROTEIN UUP"/>
    <property type="match status" value="1"/>
</dbReference>
<dbReference type="InterPro" id="IPR043686">
    <property type="entry name" value="Uup"/>
</dbReference>
<dbReference type="PANTHER" id="PTHR19211">
    <property type="entry name" value="ATP-BINDING TRANSPORT PROTEIN-RELATED"/>
    <property type="match status" value="1"/>
</dbReference>
<keyword evidence="1 6" id="KW-0677">Repeat</keyword>
<dbReference type="GO" id="GO:0005524">
    <property type="term" value="F:ATP binding"/>
    <property type="evidence" value="ECO:0007669"/>
    <property type="project" value="UniProtKB-UniRule"/>
</dbReference>
<dbReference type="InterPro" id="IPR027417">
    <property type="entry name" value="P-loop_NTPase"/>
</dbReference>
<dbReference type="Pfam" id="PF00005">
    <property type="entry name" value="ABC_tran"/>
    <property type="match status" value="2"/>
</dbReference>
<comment type="similarity">
    <text evidence="5 6">Belongs to the ABC transporter superfamily. ABCF family. Uup subfamily.</text>
</comment>
<comment type="function">
    <text evidence="6">Probably plays a role in ribosome assembly or function. May be involved in resolution of branched DNA intermediates that result from template switching in postreplication gaps. Binds DNA and has ATPase activity.</text>
</comment>
<dbReference type="AlphaFoldDB" id="A0A8S8X5T0"/>
<keyword evidence="2 6" id="KW-0547">Nucleotide-binding</keyword>
<dbReference type="EC" id="3.6.1.-" evidence="6"/>
<dbReference type="Gene3D" id="1.10.287.380">
    <property type="entry name" value="Valyl-tRNA synthetase, C-terminal domain"/>
    <property type="match status" value="1"/>
</dbReference>
<dbReference type="EMBL" id="BOPV01000001">
    <property type="protein sequence ID" value="GIL38088.1"/>
    <property type="molecule type" value="Genomic_DNA"/>
</dbReference>
<feature type="coiled-coil region" evidence="6">
    <location>
        <begin position="541"/>
        <end position="595"/>
    </location>
</feature>
<keyword evidence="6" id="KW-0963">Cytoplasm</keyword>
<dbReference type="InterPro" id="IPR017871">
    <property type="entry name" value="ABC_transporter-like_CS"/>
</dbReference>
<feature type="binding site" evidence="6">
    <location>
        <begin position="37"/>
        <end position="44"/>
    </location>
    <ligand>
        <name>ATP</name>
        <dbReference type="ChEBI" id="CHEBI:30616"/>
        <label>1</label>
    </ligand>
</feature>
<protein>
    <recommendedName>
        <fullName evidence="6">ATP-binding protein Uup</fullName>
        <ecNumber evidence="6">3.6.1.-</ecNumber>
    </recommendedName>
</protein>
<gene>
    <name evidence="6" type="primary">uup</name>
    <name evidence="8" type="ORF">TMPK1_03250</name>
</gene>
<dbReference type="RefSeq" id="WP_420241020.1">
    <property type="nucleotide sequence ID" value="NZ_BOPV01000001.1"/>
</dbReference>
<dbReference type="SMART" id="SM00382">
    <property type="entry name" value="AAA"/>
    <property type="match status" value="2"/>
</dbReference>
<evidence type="ECO:0000256" key="4">
    <source>
        <dbReference type="ARBA" id="ARBA00049360"/>
    </source>
</evidence>
<keyword evidence="6" id="KW-0227">DNA damage</keyword>
<dbReference type="HAMAP" id="MF_00848">
    <property type="entry name" value="Uup"/>
    <property type="match status" value="1"/>
</dbReference>
<evidence type="ECO:0000256" key="5">
    <source>
        <dbReference type="ARBA" id="ARBA00061478"/>
    </source>
</evidence>
<dbReference type="InterPro" id="IPR037118">
    <property type="entry name" value="Val-tRNA_synth_C_sf"/>
</dbReference>
<sequence>MPPLLALDQIRLGHGAAPILDGVDLALGREDRACLVGRNGAGKSTLLKIAAGLVQPDGGTRFLQPGAKVAYLTQAPDLGSHPTIADYVATGLPDEQRHDLWRVDAALAPFDLDPARNPAHLSGGESRRAALAQALVGEPDLLLLDEPTNHLDITTIETLETVLNEFRGGFVVISHDRAFLTRLTAVTLWLDRGKMRRLESGFARFEEWSETILEQEAVERHKMDRKIEAETKWSREGISARRKRNQGRLRALYALRDERKAQLGQVGRAEATISAGPRAATLVIEAKHIEKSYGDKSIVRDFSTRIRRGDRVGFVGPNGAGKTTLLNMLTGTLQPDAGYVKLGAGLVVQTIDQHRAALDPQRTVADFLTDGAGDQLEVNGVKRHVVGYLRDFLFDGNRAQSPLSSLSGGERGRLLLAKALARPSNVLVLDEPTNDLDLETLDLLEEWLSAYDGTVLLVSHDRDFLDRVVTSTIAFEGDGRVAEYAGGWSDYLRQRPPAAQAAKQKTPAETVRVATPAAKAAPAPRTSTQPAKLNFTQKRDLDRLPGEIEKLTAEIAKLAAQMADADLYARDPAGFQNVAAKLDETQRKLAEAEERWLDLASLAESLS</sequence>
<dbReference type="PROSITE" id="PS00211">
    <property type="entry name" value="ABC_TRANSPORTER_1"/>
    <property type="match status" value="1"/>
</dbReference>
<dbReference type="GO" id="GO:0003677">
    <property type="term" value="F:DNA binding"/>
    <property type="evidence" value="ECO:0007669"/>
    <property type="project" value="UniProtKB-UniRule"/>
</dbReference>
<keyword evidence="6" id="KW-0378">Hydrolase</keyword>
<dbReference type="GO" id="GO:0005737">
    <property type="term" value="C:cytoplasm"/>
    <property type="evidence" value="ECO:0007669"/>
    <property type="project" value="UniProtKB-SubCell"/>
</dbReference>
<comment type="subcellular location">
    <subcellularLocation>
        <location evidence="6">Cytoplasm</location>
    </subcellularLocation>
    <text evidence="6">Associates with ribosomes.</text>
</comment>
<organism evidence="8 9">
    <name type="scientific">Roseiterribacter gracilis</name>
    <dbReference type="NCBI Taxonomy" id="2812848"/>
    <lineage>
        <taxon>Bacteria</taxon>
        <taxon>Pseudomonadati</taxon>
        <taxon>Pseudomonadota</taxon>
        <taxon>Alphaproteobacteria</taxon>
        <taxon>Rhodospirillales</taxon>
        <taxon>Roseiterribacteraceae</taxon>
        <taxon>Roseiterribacter</taxon>
    </lineage>
</organism>
<accession>A0A8S8X5T0</accession>
<dbReference type="InterPro" id="IPR032524">
    <property type="entry name" value="ABC_tran_C"/>
</dbReference>
<evidence type="ECO:0000256" key="1">
    <source>
        <dbReference type="ARBA" id="ARBA00022737"/>
    </source>
</evidence>
<dbReference type="SUPFAM" id="SSF52540">
    <property type="entry name" value="P-loop containing nucleoside triphosphate hydrolases"/>
    <property type="match status" value="2"/>
</dbReference>
<dbReference type="InterPro" id="IPR003593">
    <property type="entry name" value="AAA+_ATPase"/>
</dbReference>
<dbReference type="Proteomes" id="UP000681075">
    <property type="component" value="Unassembled WGS sequence"/>
</dbReference>
<proteinExistence type="inferred from homology"/>
<feature type="binding site" evidence="6">
    <location>
        <begin position="316"/>
        <end position="323"/>
    </location>
    <ligand>
        <name>ATP</name>
        <dbReference type="ChEBI" id="CHEBI:30616"/>
        <label>2</label>
    </ligand>
</feature>
<keyword evidence="3 6" id="KW-0067">ATP-binding</keyword>
<evidence type="ECO:0000256" key="6">
    <source>
        <dbReference type="HAMAP-Rule" id="MF_00848"/>
    </source>
</evidence>
<comment type="catalytic activity">
    <reaction evidence="4 6">
        <text>ATP + H2O = ADP + phosphate + H(+)</text>
        <dbReference type="Rhea" id="RHEA:13065"/>
        <dbReference type="ChEBI" id="CHEBI:15377"/>
        <dbReference type="ChEBI" id="CHEBI:15378"/>
        <dbReference type="ChEBI" id="CHEBI:30616"/>
        <dbReference type="ChEBI" id="CHEBI:43474"/>
        <dbReference type="ChEBI" id="CHEBI:456216"/>
    </reaction>
</comment>
<evidence type="ECO:0000313" key="9">
    <source>
        <dbReference type="Proteomes" id="UP000681075"/>
    </source>
</evidence>
<dbReference type="GO" id="GO:0016887">
    <property type="term" value="F:ATP hydrolysis activity"/>
    <property type="evidence" value="ECO:0007669"/>
    <property type="project" value="UniProtKB-UniRule"/>
</dbReference>
<name>A0A8S8X5T0_9PROT</name>